<dbReference type="EMBL" id="WJXA01000007">
    <property type="protein sequence ID" value="KAF7137806.1"/>
    <property type="molecule type" value="Genomic_DNA"/>
</dbReference>
<protein>
    <submittedName>
        <fullName evidence="1">Uncharacterized protein</fullName>
    </submittedName>
</protein>
<evidence type="ECO:0000313" key="2">
    <source>
        <dbReference type="Proteomes" id="UP000626092"/>
    </source>
</evidence>
<dbReference type="OrthoDB" id="1724700at2759"/>
<proteinExistence type="predicted"/>
<sequence>MEYMLLSPLASAAVSGIETEYNVGTQMIFLQINKLLRIGIIASSNWDGISGRTPELTAPTPSLCRALIRTFRFDPPYHQRNVGVLNSIEADEHCPRRWFLVPLSPRPSSSCDPLYRQALVSSLRLKGTHGCGIDQTTIPTSLDLPCCGSALGRTLMKLVAIEKQVSIIIEILDGQSFVGQRSGYLLELIENSGVLPTVSLTAIISDEFTQTGNEDLLGCVDLVTVGSLCLIKPTKTSSVKPITLGASRDQVVVGLWVNEEKRKKDMKILTCLLREKSMLPDFHFHWRCGNTKSINLCFADDLMIFCKGELSSITLIQEALTEFQALSGLSPNPEKSSIYFSGLEAAVHLFCTLLFYSQLLLVLPLFGLLHCDVLSFCNPVSATGSVNYVMEMLTLKVLSILDGFNMLYKPNQQGLLLGSPFAEGDVLCMTKSRIEAVKCCHLRLHTAEIWGLIPKIMPPFHRSCGVQVQPKCSKEFGKSSITSSHLECCYV</sequence>
<gene>
    <name evidence="1" type="ORF">RHSIM_Rhsim07G0147600</name>
</gene>
<dbReference type="Proteomes" id="UP000626092">
    <property type="component" value="Unassembled WGS sequence"/>
</dbReference>
<dbReference type="AlphaFoldDB" id="A0A834LFQ0"/>
<comment type="caution">
    <text evidence="1">The sequence shown here is derived from an EMBL/GenBank/DDBJ whole genome shotgun (WGS) entry which is preliminary data.</text>
</comment>
<keyword evidence="2" id="KW-1185">Reference proteome</keyword>
<organism evidence="1 2">
    <name type="scientific">Rhododendron simsii</name>
    <name type="common">Sims's rhododendron</name>
    <dbReference type="NCBI Taxonomy" id="118357"/>
    <lineage>
        <taxon>Eukaryota</taxon>
        <taxon>Viridiplantae</taxon>
        <taxon>Streptophyta</taxon>
        <taxon>Embryophyta</taxon>
        <taxon>Tracheophyta</taxon>
        <taxon>Spermatophyta</taxon>
        <taxon>Magnoliopsida</taxon>
        <taxon>eudicotyledons</taxon>
        <taxon>Gunneridae</taxon>
        <taxon>Pentapetalae</taxon>
        <taxon>asterids</taxon>
        <taxon>Ericales</taxon>
        <taxon>Ericaceae</taxon>
        <taxon>Ericoideae</taxon>
        <taxon>Rhodoreae</taxon>
        <taxon>Rhododendron</taxon>
    </lineage>
</organism>
<evidence type="ECO:0000313" key="1">
    <source>
        <dbReference type="EMBL" id="KAF7137806.1"/>
    </source>
</evidence>
<accession>A0A834LFQ0</accession>
<name>A0A834LFQ0_RHOSS</name>
<reference evidence="1" key="1">
    <citation type="submission" date="2019-11" db="EMBL/GenBank/DDBJ databases">
        <authorList>
            <person name="Liu Y."/>
            <person name="Hou J."/>
            <person name="Li T.-Q."/>
            <person name="Guan C.-H."/>
            <person name="Wu X."/>
            <person name="Wu H.-Z."/>
            <person name="Ling F."/>
            <person name="Zhang R."/>
            <person name="Shi X.-G."/>
            <person name="Ren J.-P."/>
            <person name="Chen E.-F."/>
            <person name="Sun J.-M."/>
        </authorList>
    </citation>
    <scope>NUCLEOTIDE SEQUENCE</scope>
    <source>
        <strain evidence="1">Adult_tree_wgs_1</strain>
        <tissue evidence="1">Leaves</tissue>
    </source>
</reference>